<feature type="non-terminal residue" evidence="1">
    <location>
        <position position="115"/>
    </location>
</feature>
<protein>
    <submittedName>
        <fullName evidence="1">Uncharacterized protein</fullName>
    </submittedName>
</protein>
<proteinExistence type="predicted"/>
<sequence length="115" mass="13719">RSTLINVTVLYSQIKFPAVYHEATLTMFITLILNDVIQQLYSPTHFSFGRKWVTITGYQHHLFWFILHIMEAAENKFLLWLILRSYLMEAAENKFLLWLILRSHLMEASKSQQKM</sequence>
<dbReference type="EMBL" id="HACG01014610">
    <property type="protein sequence ID" value="CEK61475.1"/>
    <property type="molecule type" value="Transcribed_RNA"/>
</dbReference>
<accession>A0A0B6Z1C3</accession>
<organism evidence="1">
    <name type="scientific">Arion vulgaris</name>
    <dbReference type="NCBI Taxonomy" id="1028688"/>
    <lineage>
        <taxon>Eukaryota</taxon>
        <taxon>Metazoa</taxon>
        <taxon>Spiralia</taxon>
        <taxon>Lophotrochozoa</taxon>
        <taxon>Mollusca</taxon>
        <taxon>Gastropoda</taxon>
        <taxon>Heterobranchia</taxon>
        <taxon>Euthyneura</taxon>
        <taxon>Panpulmonata</taxon>
        <taxon>Eupulmonata</taxon>
        <taxon>Stylommatophora</taxon>
        <taxon>Helicina</taxon>
        <taxon>Arionoidea</taxon>
        <taxon>Arionidae</taxon>
        <taxon>Arion</taxon>
    </lineage>
</organism>
<dbReference type="AlphaFoldDB" id="A0A0B6Z1C3"/>
<name>A0A0B6Z1C3_9EUPU</name>
<gene>
    <name evidence="1" type="primary">ORF42361</name>
</gene>
<reference evidence="1" key="1">
    <citation type="submission" date="2014-12" db="EMBL/GenBank/DDBJ databases">
        <title>Insight into the proteome of Arion vulgaris.</title>
        <authorList>
            <person name="Aradska J."/>
            <person name="Bulat T."/>
            <person name="Smidak R."/>
            <person name="Sarate P."/>
            <person name="Gangsoo J."/>
            <person name="Sialana F."/>
            <person name="Bilban M."/>
            <person name="Lubec G."/>
        </authorList>
    </citation>
    <scope>NUCLEOTIDE SEQUENCE</scope>
    <source>
        <tissue evidence="1">Skin</tissue>
    </source>
</reference>
<evidence type="ECO:0000313" key="1">
    <source>
        <dbReference type="EMBL" id="CEK61475.1"/>
    </source>
</evidence>
<feature type="non-terminal residue" evidence="1">
    <location>
        <position position="1"/>
    </location>
</feature>